<dbReference type="PROSITE" id="PS50110">
    <property type="entry name" value="RESPONSE_REGULATORY"/>
    <property type="match status" value="1"/>
</dbReference>
<keyword evidence="4 7" id="KW-0238">DNA-binding</keyword>
<dbReference type="InterPro" id="IPR036388">
    <property type="entry name" value="WH-like_DNA-bd_sf"/>
</dbReference>
<dbReference type="InterPro" id="IPR039420">
    <property type="entry name" value="WalR-like"/>
</dbReference>
<dbReference type="KEGG" id="ido:I598_0006"/>
<dbReference type="PROSITE" id="PS51755">
    <property type="entry name" value="OMPR_PHOB"/>
    <property type="match status" value="1"/>
</dbReference>
<evidence type="ECO:0000256" key="4">
    <source>
        <dbReference type="ARBA" id="ARBA00023125"/>
    </source>
</evidence>
<feature type="domain" description="OmpR/PhoB-type" evidence="9">
    <location>
        <begin position="125"/>
        <end position="218"/>
    </location>
</feature>
<evidence type="ECO:0000313" key="11">
    <source>
        <dbReference type="Proteomes" id="UP000076794"/>
    </source>
</evidence>
<evidence type="ECO:0000256" key="7">
    <source>
        <dbReference type="PROSITE-ProRule" id="PRU01091"/>
    </source>
</evidence>
<dbReference type="Pfam" id="PF00486">
    <property type="entry name" value="Trans_reg_C"/>
    <property type="match status" value="1"/>
</dbReference>
<accession>A0A168E4G1</accession>
<dbReference type="SUPFAM" id="SSF52172">
    <property type="entry name" value="CheY-like"/>
    <property type="match status" value="1"/>
</dbReference>
<dbReference type="Gene3D" id="3.40.50.2300">
    <property type="match status" value="1"/>
</dbReference>
<evidence type="ECO:0000259" key="9">
    <source>
        <dbReference type="PROSITE" id="PS51755"/>
    </source>
</evidence>
<dbReference type="SMART" id="SM00862">
    <property type="entry name" value="Trans_reg_C"/>
    <property type="match status" value="1"/>
</dbReference>
<dbReference type="Gene3D" id="6.10.250.690">
    <property type="match status" value="1"/>
</dbReference>
<dbReference type="GO" id="GO:0000156">
    <property type="term" value="F:phosphorelay response regulator activity"/>
    <property type="evidence" value="ECO:0007669"/>
    <property type="project" value="TreeGrafter"/>
</dbReference>
<dbReference type="PATRIC" id="fig|1300344.3.peg.6"/>
<dbReference type="SMART" id="SM00448">
    <property type="entry name" value="REC"/>
    <property type="match status" value="1"/>
</dbReference>
<keyword evidence="11" id="KW-1185">Reference proteome</keyword>
<dbReference type="Gene3D" id="1.10.10.10">
    <property type="entry name" value="Winged helix-like DNA-binding domain superfamily/Winged helix DNA-binding domain"/>
    <property type="match status" value="1"/>
</dbReference>
<evidence type="ECO:0000313" key="10">
    <source>
        <dbReference type="EMBL" id="ANC29606.1"/>
    </source>
</evidence>
<dbReference type="InterPro" id="IPR001867">
    <property type="entry name" value="OmpR/PhoB-type_DNA-bd"/>
</dbReference>
<dbReference type="EMBL" id="CP014209">
    <property type="protein sequence ID" value="ANC29606.1"/>
    <property type="molecule type" value="Genomic_DNA"/>
</dbReference>
<gene>
    <name evidence="10" type="primary">tcrA</name>
    <name evidence="10" type="ORF">I598_0006</name>
</gene>
<dbReference type="Proteomes" id="UP000076794">
    <property type="component" value="Chromosome"/>
</dbReference>
<dbReference type="CDD" id="cd00383">
    <property type="entry name" value="trans_reg_C"/>
    <property type="match status" value="1"/>
</dbReference>
<feature type="DNA-binding region" description="OmpR/PhoB-type" evidence="7">
    <location>
        <begin position="125"/>
        <end position="218"/>
    </location>
</feature>
<proteinExistence type="predicted"/>
<feature type="domain" description="Response regulatory" evidence="8">
    <location>
        <begin position="3"/>
        <end position="117"/>
    </location>
</feature>
<dbReference type="FunFam" id="3.40.50.2300:FF:000002">
    <property type="entry name" value="DNA-binding response regulator PhoP"/>
    <property type="match status" value="1"/>
</dbReference>
<dbReference type="InterPro" id="IPR001789">
    <property type="entry name" value="Sig_transdc_resp-reg_receiver"/>
</dbReference>
<dbReference type="GO" id="GO:0000976">
    <property type="term" value="F:transcription cis-regulatory region binding"/>
    <property type="evidence" value="ECO:0007669"/>
    <property type="project" value="TreeGrafter"/>
</dbReference>
<dbReference type="GO" id="GO:0032993">
    <property type="term" value="C:protein-DNA complex"/>
    <property type="evidence" value="ECO:0007669"/>
    <property type="project" value="TreeGrafter"/>
</dbReference>
<evidence type="ECO:0000256" key="2">
    <source>
        <dbReference type="ARBA" id="ARBA00023012"/>
    </source>
</evidence>
<protein>
    <submittedName>
        <fullName evidence="10">Transcriptional regulatory protein TcrA</fullName>
    </submittedName>
</protein>
<sequence length="219" mass="24002">MVRILVVEDEAVLARALRRGLQAEGFAVDVAPDGESGLTLALDGDHDVVVLDLMLPGRSGIEILREMRAEEVWTPVLVLSAKDSDADVTRGLDVGADDYLPKPFAFTVLVARLRALLRRGAPPRPAVLRAGALTLDPATREVRRDGEPVELTTRETALLEHLMRRPGEVLTKVELRDHVWDAAGDDLNVVEVYVGYLRRKLGRSAVETVRGAGYRVVGR</sequence>
<dbReference type="GO" id="GO:0005829">
    <property type="term" value="C:cytosol"/>
    <property type="evidence" value="ECO:0007669"/>
    <property type="project" value="TreeGrafter"/>
</dbReference>
<dbReference type="AlphaFoldDB" id="A0A168E4G1"/>
<evidence type="ECO:0000256" key="6">
    <source>
        <dbReference type="PROSITE-ProRule" id="PRU00169"/>
    </source>
</evidence>
<dbReference type="PANTHER" id="PTHR48111:SF1">
    <property type="entry name" value="TWO-COMPONENT RESPONSE REGULATOR ORR33"/>
    <property type="match status" value="1"/>
</dbReference>
<dbReference type="STRING" id="1300344.I598_0006"/>
<dbReference type="Pfam" id="PF00072">
    <property type="entry name" value="Response_reg"/>
    <property type="match status" value="1"/>
</dbReference>
<keyword evidence="1 6" id="KW-0597">Phosphoprotein</keyword>
<keyword evidence="5" id="KW-0804">Transcription</keyword>
<keyword evidence="2" id="KW-0902">Two-component regulatory system</keyword>
<dbReference type="InterPro" id="IPR011006">
    <property type="entry name" value="CheY-like_superfamily"/>
</dbReference>
<dbReference type="GO" id="GO:0006355">
    <property type="term" value="P:regulation of DNA-templated transcription"/>
    <property type="evidence" value="ECO:0007669"/>
    <property type="project" value="InterPro"/>
</dbReference>
<evidence type="ECO:0000256" key="1">
    <source>
        <dbReference type="ARBA" id="ARBA00022553"/>
    </source>
</evidence>
<feature type="modified residue" description="4-aspartylphosphate" evidence="6">
    <location>
        <position position="52"/>
    </location>
</feature>
<reference evidence="10 11" key="1">
    <citation type="submission" date="2016-01" db="EMBL/GenBank/DDBJ databases">
        <title>Complete genome sequence of a soil Actinobacterium, Isoptericola dokdonensis DS-3.</title>
        <authorList>
            <person name="Kwon S.-K."/>
            <person name="Kim J.F."/>
        </authorList>
    </citation>
    <scope>NUCLEOTIDE SEQUENCE [LARGE SCALE GENOMIC DNA]</scope>
    <source>
        <strain evidence="10 11">DS-3</strain>
    </source>
</reference>
<evidence type="ECO:0000256" key="3">
    <source>
        <dbReference type="ARBA" id="ARBA00023015"/>
    </source>
</evidence>
<name>A0A168E4G1_9MICO</name>
<keyword evidence="3" id="KW-0805">Transcription regulation</keyword>
<evidence type="ECO:0000259" key="8">
    <source>
        <dbReference type="PROSITE" id="PS50110"/>
    </source>
</evidence>
<evidence type="ECO:0000256" key="5">
    <source>
        <dbReference type="ARBA" id="ARBA00023163"/>
    </source>
</evidence>
<organism evidence="10 11">
    <name type="scientific">Isoptericola dokdonensis DS-3</name>
    <dbReference type="NCBI Taxonomy" id="1300344"/>
    <lineage>
        <taxon>Bacteria</taxon>
        <taxon>Bacillati</taxon>
        <taxon>Actinomycetota</taxon>
        <taxon>Actinomycetes</taxon>
        <taxon>Micrococcales</taxon>
        <taxon>Promicromonosporaceae</taxon>
        <taxon>Isoptericola</taxon>
    </lineage>
</organism>
<dbReference type="PANTHER" id="PTHR48111">
    <property type="entry name" value="REGULATOR OF RPOS"/>
    <property type="match status" value="1"/>
</dbReference>